<evidence type="ECO:0000256" key="3">
    <source>
        <dbReference type="ARBA" id="ARBA00022989"/>
    </source>
</evidence>
<dbReference type="PANTHER" id="PTHR21041:SF17">
    <property type="entry name" value="E3 UBIQUITIN-PROTEIN LIGASE DCST1"/>
    <property type="match status" value="1"/>
</dbReference>
<dbReference type="PANTHER" id="PTHR21041">
    <property type="entry name" value="DENDRITIC CELL-SPECIFIC TRANSMEMBRANE PROTEIN"/>
    <property type="match status" value="1"/>
</dbReference>
<comment type="subcellular location">
    <subcellularLocation>
        <location evidence="1">Membrane</location>
        <topology evidence="1">Multi-pass membrane protein</topology>
    </subcellularLocation>
</comment>
<feature type="transmembrane region" description="Helical" evidence="5">
    <location>
        <begin position="214"/>
        <end position="233"/>
    </location>
</feature>
<evidence type="ECO:0000256" key="1">
    <source>
        <dbReference type="ARBA" id="ARBA00004141"/>
    </source>
</evidence>
<reference evidence="7 8" key="1">
    <citation type="submission" date="2023-11" db="EMBL/GenBank/DDBJ databases">
        <authorList>
            <person name="Okamura Y."/>
        </authorList>
    </citation>
    <scope>NUCLEOTIDE SEQUENCE [LARGE SCALE GENOMIC DNA]</scope>
</reference>
<evidence type="ECO:0000256" key="2">
    <source>
        <dbReference type="ARBA" id="ARBA00022692"/>
    </source>
</evidence>
<keyword evidence="8" id="KW-1185">Reference proteome</keyword>
<keyword evidence="4 5" id="KW-0472">Membrane</keyword>
<organism evidence="7 8">
    <name type="scientific">Leptosia nina</name>
    <dbReference type="NCBI Taxonomy" id="320188"/>
    <lineage>
        <taxon>Eukaryota</taxon>
        <taxon>Metazoa</taxon>
        <taxon>Ecdysozoa</taxon>
        <taxon>Arthropoda</taxon>
        <taxon>Hexapoda</taxon>
        <taxon>Insecta</taxon>
        <taxon>Pterygota</taxon>
        <taxon>Neoptera</taxon>
        <taxon>Endopterygota</taxon>
        <taxon>Lepidoptera</taxon>
        <taxon>Glossata</taxon>
        <taxon>Ditrysia</taxon>
        <taxon>Papilionoidea</taxon>
        <taxon>Pieridae</taxon>
        <taxon>Pierinae</taxon>
        <taxon>Leptosia</taxon>
    </lineage>
</organism>
<evidence type="ECO:0000313" key="7">
    <source>
        <dbReference type="EMBL" id="CAK1550743.1"/>
    </source>
</evidence>
<sequence>MALNAKEVVRVFACSSQLSYNLTRLKYSFIANPVKRALCNMKSETDAFKGTLRALKKSVVPIEIELESIVEVQKTKAENDLVNDMFNILHKPIFQDKYRQISHAVMSCMQVFSLSYDICFNLVPMDAGILCWPLMLPNACNIHRYLGPICNFQDELDPGLGEGYVYLKKASKTFTENLINVNVVCREIPDKTDDQFHTTKLTAEQLVEAFEVKYYVMQGAVVIVNVCLALLFLRLVTSAQSYHDLYLTSIDYDNVYITGYFKRIDGRRKEKHKCSLLPLKKV</sequence>
<protein>
    <recommendedName>
        <fullName evidence="6">Dendritic cell-specific transmembrane protein-like domain-containing protein</fullName>
    </recommendedName>
</protein>
<accession>A0AAV1JMM5</accession>
<dbReference type="GO" id="GO:0016020">
    <property type="term" value="C:membrane"/>
    <property type="evidence" value="ECO:0007669"/>
    <property type="project" value="UniProtKB-SubCell"/>
</dbReference>
<keyword evidence="3 5" id="KW-1133">Transmembrane helix</keyword>
<evidence type="ECO:0000313" key="8">
    <source>
        <dbReference type="Proteomes" id="UP001497472"/>
    </source>
</evidence>
<dbReference type="AlphaFoldDB" id="A0AAV1JMM5"/>
<evidence type="ECO:0000259" key="6">
    <source>
        <dbReference type="Pfam" id="PF07782"/>
    </source>
</evidence>
<evidence type="ECO:0000256" key="4">
    <source>
        <dbReference type="ARBA" id="ARBA00023136"/>
    </source>
</evidence>
<proteinExistence type="predicted"/>
<name>A0AAV1JMM5_9NEOP</name>
<dbReference type="Proteomes" id="UP001497472">
    <property type="component" value="Unassembled WGS sequence"/>
</dbReference>
<feature type="domain" description="Dendritic cell-specific transmembrane protein-like" evidence="6">
    <location>
        <begin position="252"/>
        <end position="281"/>
    </location>
</feature>
<dbReference type="InterPro" id="IPR051856">
    <property type="entry name" value="CSR-E3_Ligase_Protein"/>
</dbReference>
<keyword evidence="2 5" id="KW-0812">Transmembrane</keyword>
<evidence type="ECO:0000256" key="5">
    <source>
        <dbReference type="SAM" id="Phobius"/>
    </source>
</evidence>
<dbReference type="Pfam" id="PF07782">
    <property type="entry name" value="DC_STAMP"/>
    <property type="match status" value="1"/>
</dbReference>
<gene>
    <name evidence="7" type="ORF">LNINA_LOCUS9941</name>
</gene>
<dbReference type="InterPro" id="IPR012858">
    <property type="entry name" value="DC_STAMP-like"/>
</dbReference>
<dbReference type="EMBL" id="CAVLEF010000088">
    <property type="protein sequence ID" value="CAK1550743.1"/>
    <property type="molecule type" value="Genomic_DNA"/>
</dbReference>
<comment type="caution">
    <text evidence="7">The sequence shown here is derived from an EMBL/GenBank/DDBJ whole genome shotgun (WGS) entry which is preliminary data.</text>
</comment>